<organism evidence="1 2">
    <name type="scientific">Jeotgalibaca dankookensis</name>
    <dbReference type="NCBI Taxonomy" id="708126"/>
    <lineage>
        <taxon>Bacteria</taxon>
        <taxon>Bacillati</taxon>
        <taxon>Bacillota</taxon>
        <taxon>Bacilli</taxon>
        <taxon>Lactobacillales</taxon>
        <taxon>Carnobacteriaceae</taxon>
        <taxon>Jeotgalibaca</taxon>
    </lineage>
</organism>
<dbReference type="InterPro" id="IPR010434">
    <property type="entry name" value="DUF1033"/>
</dbReference>
<dbReference type="OrthoDB" id="2389779at2"/>
<proteinExistence type="predicted"/>
<evidence type="ECO:0000313" key="1">
    <source>
        <dbReference type="EMBL" id="AQS53005.1"/>
    </source>
</evidence>
<dbReference type="Proteomes" id="UP000188993">
    <property type="component" value="Chromosome"/>
</dbReference>
<dbReference type="STRING" id="708126.BW727_100612"/>
<dbReference type="KEGG" id="jda:BW727_100612"/>
<gene>
    <name evidence="1" type="ORF">BW727_100612</name>
</gene>
<evidence type="ECO:0008006" key="3">
    <source>
        <dbReference type="Google" id="ProtNLM"/>
    </source>
</evidence>
<protein>
    <recommendedName>
        <fullName evidence="3">DUF1033 family protein</fullName>
    </recommendedName>
</protein>
<keyword evidence="2" id="KW-1185">Reference proteome</keyword>
<dbReference type="AlphaFoldDB" id="A0A1S6IN76"/>
<dbReference type="RefSeq" id="WP_062472145.1">
    <property type="nucleotide sequence ID" value="NZ_BBYN01000037.1"/>
</dbReference>
<accession>A0A1S6IN76</accession>
<evidence type="ECO:0000313" key="2">
    <source>
        <dbReference type="Proteomes" id="UP000188993"/>
    </source>
</evidence>
<name>A0A1S6IN76_9LACT</name>
<dbReference type="Pfam" id="PF06279">
    <property type="entry name" value="DUF1033"/>
    <property type="match status" value="1"/>
</dbReference>
<reference evidence="1 2" key="1">
    <citation type="journal article" date="2014" name="Int. J. Syst. Evol. Microbiol.">
        <title>Jeotgalibaca dankookensis gen. nov., sp. nov., a member of the family Carnobacteriaceae, isolated from seujeot (Korean traditional food).</title>
        <authorList>
            <person name="Lee D.G."/>
            <person name="Trujillo M.E."/>
            <person name="Kang H."/>
            <person name="Ahn T.Y."/>
        </authorList>
    </citation>
    <scope>NUCLEOTIDE SEQUENCE [LARGE SCALE GENOMIC DNA]</scope>
    <source>
        <strain evidence="1 2">EX-07</strain>
    </source>
</reference>
<dbReference type="EMBL" id="CP019728">
    <property type="protein sequence ID" value="AQS53005.1"/>
    <property type="molecule type" value="Genomic_DNA"/>
</dbReference>
<sequence>MYQVITMKGEYEPWWFFDNWELLIERNESFPKFEQALQVYEEKLAVLSKKYPNRKTKEPYLTAFWTKEEATYCESCSDDLQIYHGLILLKDNKRIS</sequence>